<keyword evidence="5" id="KW-1185">Reference proteome</keyword>
<feature type="domain" description="SH3" evidence="3">
    <location>
        <begin position="105"/>
        <end position="174"/>
    </location>
</feature>
<dbReference type="SMART" id="SM00326">
    <property type="entry name" value="SH3"/>
    <property type="match status" value="4"/>
</dbReference>
<reference evidence="4 5" key="1">
    <citation type="journal article" name="Sci. Rep.">
        <title>Genome-scale phylogenetic analyses confirm Olpidium as the closest living zoosporic fungus to the non-flagellated, terrestrial fungi.</title>
        <authorList>
            <person name="Chang Y."/>
            <person name="Rochon D."/>
            <person name="Sekimoto S."/>
            <person name="Wang Y."/>
            <person name="Chovatia M."/>
            <person name="Sandor L."/>
            <person name="Salamov A."/>
            <person name="Grigoriev I.V."/>
            <person name="Stajich J.E."/>
            <person name="Spatafora J.W."/>
        </authorList>
    </citation>
    <scope>NUCLEOTIDE SEQUENCE [LARGE SCALE GENOMIC DNA]</scope>
    <source>
        <strain evidence="4">S191</strain>
    </source>
</reference>
<evidence type="ECO:0000313" key="4">
    <source>
        <dbReference type="EMBL" id="KAG5458510.1"/>
    </source>
</evidence>
<organism evidence="4 5">
    <name type="scientific">Olpidium bornovanus</name>
    <dbReference type="NCBI Taxonomy" id="278681"/>
    <lineage>
        <taxon>Eukaryota</taxon>
        <taxon>Fungi</taxon>
        <taxon>Fungi incertae sedis</taxon>
        <taxon>Olpidiomycota</taxon>
        <taxon>Olpidiomycotina</taxon>
        <taxon>Olpidiomycetes</taxon>
        <taxon>Olpidiales</taxon>
        <taxon>Olpidiaceae</taxon>
        <taxon>Olpidium</taxon>
    </lineage>
</organism>
<keyword evidence="1 2" id="KW-0728">SH3 domain</keyword>
<dbReference type="Proteomes" id="UP000673691">
    <property type="component" value="Unassembled WGS sequence"/>
</dbReference>
<sequence length="327" mass="34801">MPPEGVNATAILDYDPLAEGEVALTKGAKVLILEQEKGGWVKPRTYRICGKPYKTQNPTFPHALNLLQVDNNGTIGIIPATHVKADVPAEPAQGSSLTVAPAPASTPRAVKALYDYTAKETPSGGLSFKAGDVIEITSRDVNVEGDDQEWWSGTCLRTGESGKFPSMFVEAKANTGQTGIARAVYDYDESCPGELSFRRGDLIEVLDTTISTDWWEGRNTKTGRTGQFPTAYVEDPSAAALASNPTEPSRRASSEALAPAATATPVAVVTAAYDYEAQAEEELSFRRGDAINVISKTVPGDDSGGWWLGEKGGSVGEIPASYVEQEV</sequence>
<dbReference type="SUPFAM" id="SSF50044">
    <property type="entry name" value="SH3-domain"/>
    <property type="match status" value="4"/>
</dbReference>
<dbReference type="AlphaFoldDB" id="A0A8H8DHC7"/>
<gene>
    <name evidence="4" type="ORF">BJ554DRAFT_1247</name>
</gene>
<evidence type="ECO:0000259" key="3">
    <source>
        <dbReference type="PROSITE" id="PS50002"/>
    </source>
</evidence>
<dbReference type="Pfam" id="PF14604">
    <property type="entry name" value="SH3_9"/>
    <property type="match status" value="1"/>
</dbReference>
<feature type="domain" description="SH3" evidence="3">
    <location>
        <begin position="176"/>
        <end position="238"/>
    </location>
</feature>
<dbReference type="EMBL" id="JAEFCI010008356">
    <property type="protein sequence ID" value="KAG5458510.1"/>
    <property type="molecule type" value="Genomic_DNA"/>
</dbReference>
<dbReference type="CDD" id="cd00174">
    <property type="entry name" value="SH3"/>
    <property type="match status" value="3"/>
</dbReference>
<protein>
    <submittedName>
        <fullName evidence="4">SH3 domain-containing protein</fullName>
    </submittedName>
</protein>
<evidence type="ECO:0000256" key="1">
    <source>
        <dbReference type="ARBA" id="ARBA00022443"/>
    </source>
</evidence>
<dbReference type="PROSITE" id="PS50002">
    <property type="entry name" value="SH3"/>
    <property type="match status" value="3"/>
</dbReference>
<name>A0A8H8DHC7_9FUNG</name>
<dbReference type="OrthoDB" id="10255964at2759"/>
<dbReference type="PANTHER" id="PTHR15735:SF21">
    <property type="entry name" value="PROTEIN NERVOUS WRECK"/>
    <property type="match status" value="1"/>
</dbReference>
<dbReference type="Pfam" id="PF00018">
    <property type="entry name" value="SH3_1"/>
    <property type="match status" value="3"/>
</dbReference>
<evidence type="ECO:0000256" key="2">
    <source>
        <dbReference type="PROSITE-ProRule" id="PRU00192"/>
    </source>
</evidence>
<feature type="domain" description="SH3" evidence="3">
    <location>
        <begin position="264"/>
        <end position="327"/>
    </location>
</feature>
<proteinExistence type="predicted"/>
<dbReference type="PANTHER" id="PTHR15735">
    <property type="entry name" value="FCH AND DOUBLE SH3 DOMAINS PROTEIN"/>
    <property type="match status" value="1"/>
</dbReference>
<accession>A0A8H8DHC7</accession>
<dbReference type="Gene3D" id="2.30.30.40">
    <property type="entry name" value="SH3 Domains"/>
    <property type="match status" value="4"/>
</dbReference>
<dbReference type="PRINTS" id="PR00452">
    <property type="entry name" value="SH3DOMAIN"/>
</dbReference>
<comment type="caution">
    <text evidence="4">The sequence shown here is derived from an EMBL/GenBank/DDBJ whole genome shotgun (WGS) entry which is preliminary data.</text>
</comment>
<dbReference type="InterPro" id="IPR036028">
    <property type="entry name" value="SH3-like_dom_sf"/>
</dbReference>
<evidence type="ECO:0000313" key="5">
    <source>
        <dbReference type="Proteomes" id="UP000673691"/>
    </source>
</evidence>
<dbReference type="GO" id="GO:0030833">
    <property type="term" value="P:regulation of actin filament polymerization"/>
    <property type="evidence" value="ECO:0007669"/>
    <property type="project" value="TreeGrafter"/>
</dbReference>
<dbReference type="InterPro" id="IPR001452">
    <property type="entry name" value="SH3_domain"/>
</dbReference>